<dbReference type="AlphaFoldDB" id="A0A0V1CD69"/>
<sequence length="63" mass="7330">MVVAHVVKQRSAISHLKNSAAMTECTLLEMLVHYMWKGWLISIRHKANRLMQLSLRSSEYLMS</sequence>
<evidence type="ECO:0000313" key="2">
    <source>
        <dbReference type="Proteomes" id="UP000054653"/>
    </source>
</evidence>
<dbReference type="Proteomes" id="UP000054653">
    <property type="component" value="Unassembled WGS sequence"/>
</dbReference>
<dbReference type="EMBL" id="JYDI01000263">
    <property type="protein sequence ID" value="KRY46958.1"/>
    <property type="molecule type" value="Genomic_DNA"/>
</dbReference>
<protein>
    <submittedName>
        <fullName evidence="1">Uncharacterized protein</fullName>
    </submittedName>
</protein>
<keyword evidence="2" id="KW-1185">Reference proteome</keyword>
<accession>A0A0V1CD69</accession>
<name>A0A0V1CD69_TRIBR</name>
<gene>
    <name evidence="1" type="ORF">T03_13945</name>
</gene>
<dbReference type="OMA" id="XNATNAN"/>
<reference evidence="1 2" key="1">
    <citation type="submission" date="2015-01" db="EMBL/GenBank/DDBJ databases">
        <title>Evolution of Trichinella species and genotypes.</title>
        <authorList>
            <person name="Korhonen P.K."/>
            <person name="Edoardo P."/>
            <person name="Giuseppe L.R."/>
            <person name="Gasser R.B."/>
        </authorList>
    </citation>
    <scope>NUCLEOTIDE SEQUENCE [LARGE SCALE GENOMIC DNA]</scope>
    <source>
        <strain evidence="1">ISS120</strain>
    </source>
</reference>
<evidence type="ECO:0000313" key="1">
    <source>
        <dbReference type="EMBL" id="KRY46958.1"/>
    </source>
</evidence>
<organism evidence="1 2">
    <name type="scientific">Trichinella britovi</name>
    <name type="common">Parasitic roundworm</name>
    <dbReference type="NCBI Taxonomy" id="45882"/>
    <lineage>
        <taxon>Eukaryota</taxon>
        <taxon>Metazoa</taxon>
        <taxon>Ecdysozoa</taxon>
        <taxon>Nematoda</taxon>
        <taxon>Enoplea</taxon>
        <taxon>Dorylaimia</taxon>
        <taxon>Trichinellida</taxon>
        <taxon>Trichinellidae</taxon>
        <taxon>Trichinella</taxon>
    </lineage>
</organism>
<comment type="caution">
    <text evidence="1">The sequence shown here is derived from an EMBL/GenBank/DDBJ whole genome shotgun (WGS) entry which is preliminary data.</text>
</comment>
<proteinExistence type="predicted"/>